<dbReference type="GO" id="GO:0090729">
    <property type="term" value="F:toxin activity"/>
    <property type="evidence" value="ECO:0007669"/>
    <property type="project" value="UniProtKB-KW"/>
</dbReference>
<keyword evidence="10" id="KW-1185">Reference proteome</keyword>
<organism evidence="9 10">
    <name type="scientific">Urochloa decumbens</name>
    <dbReference type="NCBI Taxonomy" id="240449"/>
    <lineage>
        <taxon>Eukaryota</taxon>
        <taxon>Viridiplantae</taxon>
        <taxon>Streptophyta</taxon>
        <taxon>Embryophyta</taxon>
        <taxon>Tracheophyta</taxon>
        <taxon>Spermatophyta</taxon>
        <taxon>Magnoliopsida</taxon>
        <taxon>Liliopsida</taxon>
        <taxon>Poales</taxon>
        <taxon>Poaceae</taxon>
        <taxon>PACMAD clade</taxon>
        <taxon>Panicoideae</taxon>
        <taxon>Panicodae</taxon>
        <taxon>Paniceae</taxon>
        <taxon>Melinidinae</taxon>
        <taxon>Urochloa</taxon>
    </lineage>
</organism>
<evidence type="ECO:0008006" key="11">
    <source>
        <dbReference type="Google" id="ProtNLM"/>
    </source>
</evidence>
<reference evidence="9" key="1">
    <citation type="submission" date="2024-10" db="EMBL/GenBank/DDBJ databases">
        <authorList>
            <person name="Ryan C."/>
        </authorList>
    </citation>
    <scope>NUCLEOTIDE SEQUENCE [LARGE SCALE GENOMIC DNA]</scope>
</reference>
<dbReference type="PROSITE" id="PS00271">
    <property type="entry name" value="THIONIN"/>
    <property type="match status" value="1"/>
</dbReference>
<evidence type="ECO:0000256" key="2">
    <source>
        <dbReference type="ARBA" id="ARBA00004613"/>
    </source>
</evidence>
<accession>A0ABC9EYF5</accession>
<dbReference type="FunFam" id="3.30.1350.10:FF:000001">
    <property type="entry name" value="Hellethionin-D"/>
    <property type="match status" value="1"/>
</dbReference>
<comment type="function">
    <text evidence="1">Thionins are small plant proteins which are toxic to animal cells. They seem to exert their toxic effect at the level of the cell membrane. Their precise function is not known.</text>
</comment>
<evidence type="ECO:0000256" key="3">
    <source>
        <dbReference type="ARBA" id="ARBA00022525"/>
    </source>
</evidence>
<evidence type="ECO:0000256" key="8">
    <source>
        <dbReference type="ARBA" id="ARBA00043965"/>
    </source>
</evidence>
<dbReference type="GO" id="GO:0005576">
    <property type="term" value="C:extracellular region"/>
    <property type="evidence" value="ECO:0007669"/>
    <property type="project" value="UniProtKB-SubCell"/>
</dbReference>
<keyword evidence="4" id="KW-0800">Toxin</keyword>
<evidence type="ECO:0000313" key="10">
    <source>
        <dbReference type="Proteomes" id="UP001497457"/>
    </source>
</evidence>
<evidence type="ECO:0000256" key="6">
    <source>
        <dbReference type="ARBA" id="ARBA00022821"/>
    </source>
</evidence>
<keyword evidence="3" id="KW-0964">Secreted</keyword>
<dbReference type="PRINTS" id="PR00287">
    <property type="entry name" value="THIONIN"/>
</dbReference>
<dbReference type="EMBL" id="OZ075115">
    <property type="protein sequence ID" value="CAL5065061.1"/>
    <property type="molecule type" value="Genomic_DNA"/>
</dbReference>
<dbReference type="GO" id="GO:0006952">
    <property type="term" value="P:defense response"/>
    <property type="evidence" value="ECO:0007669"/>
    <property type="project" value="UniProtKB-KW"/>
</dbReference>
<dbReference type="InterPro" id="IPR001010">
    <property type="entry name" value="Thionin"/>
</dbReference>
<name>A0ABC9EYF5_9POAL</name>
<keyword evidence="5" id="KW-0732">Signal</keyword>
<dbReference type="PANTHER" id="PTHR33920:SF2">
    <property type="entry name" value="THIONIN-2.1-RELATED"/>
    <property type="match status" value="1"/>
</dbReference>
<evidence type="ECO:0000256" key="4">
    <source>
        <dbReference type="ARBA" id="ARBA00022656"/>
    </source>
</evidence>
<comment type="similarity">
    <text evidence="8">Belongs to the plant thionin (TC 1.C.44) family. 4 C-C subfamily.</text>
</comment>
<evidence type="ECO:0000313" key="9">
    <source>
        <dbReference type="EMBL" id="CAL5065061.1"/>
    </source>
</evidence>
<dbReference type="InterPro" id="IPR036391">
    <property type="entry name" value="Thionin-like_sf"/>
</dbReference>
<gene>
    <name evidence="9" type="ORF">URODEC1_LOCUS99785</name>
</gene>
<protein>
    <recommendedName>
        <fullName evidence="11">Acidic protein</fullName>
    </recommendedName>
</protein>
<evidence type="ECO:0000256" key="5">
    <source>
        <dbReference type="ARBA" id="ARBA00022729"/>
    </source>
</evidence>
<comment type="subcellular location">
    <subcellularLocation>
        <location evidence="2">Secreted</location>
    </subcellularLocation>
</comment>
<dbReference type="Proteomes" id="UP001497457">
    <property type="component" value="Chromosome 5rd"/>
</dbReference>
<dbReference type="AlphaFoldDB" id="A0ABC9EYF5"/>
<sequence>MVHLASSSINSSLESVASSVHHPRNYILVFTEIQLAMGCKGVNSVLMCVLLLGLVLEQAQVEGKSCCRSTTARNCYNTCRFAGTSQKTCANLCDCIHISGSKCPANYPKLNFLPRFEESDRVEYCSIGCRSLMCDSMDSVDGAEDVKINVKRCGYACDRFCNGDASNTPVVA</sequence>
<evidence type="ECO:0000256" key="1">
    <source>
        <dbReference type="ARBA" id="ARBA00002847"/>
    </source>
</evidence>
<keyword evidence="7" id="KW-1015">Disulfide bond</keyword>
<dbReference type="Gene3D" id="3.30.1350.10">
    <property type="entry name" value="Thionin-like"/>
    <property type="match status" value="1"/>
</dbReference>
<dbReference type="SUPFAM" id="SSF57429">
    <property type="entry name" value="Crambin-like"/>
    <property type="match status" value="1"/>
</dbReference>
<dbReference type="Pfam" id="PF00321">
    <property type="entry name" value="Thionin"/>
    <property type="match status" value="1"/>
</dbReference>
<evidence type="ECO:0000256" key="7">
    <source>
        <dbReference type="ARBA" id="ARBA00023157"/>
    </source>
</evidence>
<keyword evidence="6" id="KW-0611">Plant defense</keyword>
<proteinExistence type="inferred from homology"/>
<dbReference type="PANTHER" id="PTHR33920">
    <property type="entry name" value="THIONIN-2.1-RELATED"/>
    <property type="match status" value="1"/>
</dbReference>